<evidence type="ECO:0000313" key="4">
    <source>
        <dbReference type="EMBL" id="PAA82710.1"/>
    </source>
</evidence>
<dbReference type="OrthoDB" id="2019572at2759"/>
<feature type="non-terminal residue" evidence="4">
    <location>
        <position position="1"/>
    </location>
</feature>
<evidence type="ECO:0000259" key="3">
    <source>
        <dbReference type="PROSITE" id="PS51212"/>
    </source>
</evidence>
<gene>
    <name evidence="4" type="ORF">BOX15_Mlig032610g2</name>
</gene>
<sequence length="160" mass="17937">LTREFHSKEMTRGRRLRIIEICRLVLLAIVLLLSQFTGNVLGCSSAIKKKLDPDPVTVHSIPALGCYSDSEKKRDLPDYVGRYQHMRKHLCNSFCLLRGAKYFGMQDTDACFCGNSYGRLGRVTEVYCPAKCPGEIGESCGGKTYNSIYEVTEGVPLVKY</sequence>
<keyword evidence="2" id="KW-0472">Membrane</keyword>
<feature type="domain" description="WSC" evidence="3">
    <location>
        <begin position="60"/>
        <end position="152"/>
    </location>
</feature>
<dbReference type="Proteomes" id="UP000215902">
    <property type="component" value="Unassembled WGS sequence"/>
</dbReference>
<dbReference type="InterPro" id="IPR051589">
    <property type="entry name" value="Sialate-O-sulfotransferase"/>
</dbReference>
<name>A0A267G9J4_9PLAT</name>
<evidence type="ECO:0000256" key="1">
    <source>
        <dbReference type="ARBA" id="ARBA00022737"/>
    </source>
</evidence>
<dbReference type="EMBL" id="NIVC01000458">
    <property type="protein sequence ID" value="PAA82710.1"/>
    <property type="molecule type" value="Genomic_DNA"/>
</dbReference>
<comment type="caution">
    <text evidence="4">The sequence shown here is derived from an EMBL/GenBank/DDBJ whole genome shotgun (WGS) entry which is preliminary data.</text>
</comment>
<dbReference type="InterPro" id="IPR002889">
    <property type="entry name" value="WSC_carb-bd"/>
</dbReference>
<accession>A0A267G9J4</accession>
<dbReference type="PANTHER" id="PTHR45964:SF5">
    <property type="entry name" value="WSCD FAMILY MEMBER CG9164"/>
    <property type="match status" value="1"/>
</dbReference>
<dbReference type="PROSITE" id="PS51212">
    <property type="entry name" value="WSC"/>
    <property type="match status" value="1"/>
</dbReference>
<evidence type="ECO:0000313" key="5">
    <source>
        <dbReference type="Proteomes" id="UP000215902"/>
    </source>
</evidence>
<dbReference type="PANTHER" id="PTHR45964">
    <property type="entry name" value="WSCD FAMILY MEMBER CG9164"/>
    <property type="match status" value="1"/>
</dbReference>
<dbReference type="SMART" id="SM00321">
    <property type="entry name" value="WSC"/>
    <property type="match status" value="1"/>
</dbReference>
<feature type="transmembrane region" description="Helical" evidence="2">
    <location>
        <begin position="21"/>
        <end position="41"/>
    </location>
</feature>
<dbReference type="AlphaFoldDB" id="A0A267G9J4"/>
<dbReference type="Pfam" id="PF01822">
    <property type="entry name" value="WSC"/>
    <property type="match status" value="1"/>
</dbReference>
<organism evidence="4 5">
    <name type="scientific">Macrostomum lignano</name>
    <dbReference type="NCBI Taxonomy" id="282301"/>
    <lineage>
        <taxon>Eukaryota</taxon>
        <taxon>Metazoa</taxon>
        <taxon>Spiralia</taxon>
        <taxon>Lophotrochozoa</taxon>
        <taxon>Platyhelminthes</taxon>
        <taxon>Rhabditophora</taxon>
        <taxon>Macrostomorpha</taxon>
        <taxon>Macrostomida</taxon>
        <taxon>Macrostomidae</taxon>
        <taxon>Macrostomum</taxon>
    </lineage>
</organism>
<reference evidence="4 5" key="1">
    <citation type="submission" date="2017-06" db="EMBL/GenBank/DDBJ databases">
        <title>A platform for efficient transgenesis in Macrostomum lignano, a flatworm model organism for stem cell research.</title>
        <authorList>
            <person name="Berezikov E."/>
        </authorList>
    </citation>
    <scope>NUCLEOTIDE SEQUENCE [LARGE SCALE GENOMIC DNA]</scope>
    <source>
        <strain evidence="4">DV1</strain>
        <tissue evidence="4">Whole organism</tissue>
    </source>
</reference>
<keyword evidence="2" id="KW-1133">Transmembrane helix</keyword>
<keyword evidence="2" id="KW-0812">Transmembrane</keyword>
<evidence type="ECO:0000256" key="2">
    <source>
        <dbReference type="SAM" id="Phobius"/>
    </source>
</evidence>
<keyword evidence="1" id="KW-0677">Repeat</keyword>
<dbReference type="STRING" id="282301.A0A267G9J4"/>
<keyword evidence="5" id="KW-1185">Reference proteome</keyword>
<proteinExistence type="predicted"/>
<protein>
    <recommendedName>
        <fullName evidence="3">WSC domain-containing protein</fullName>
    </recommendedName>
</protein>